<dbReference type="GO" id="GO:0005829">
    <property type="term" value="C:cytosol"/>
    <property type="evidence" value="ECO:0007669"/>
    <property type="project" value="GOC"/>
</dbReference>
<dbReference type="Gene3D" id="3.30.1520.10">
    <property type="entry name" value="Phox-like domain"/>
    <property type="match status" value="1"/>
</dbReference>
<gene>
    <name evidence="13" type="ORF">RCL2_002772900</name>
</gene>
<dbReference type="InterPro" id="IPR028662">
    <property type="entry name" value="SNX8/Mvp1"/>
</dbReference>
<dbReference type="GO" id="GO:0032266">
    <property type="term" value="F:phosphatidylinositol-3-phosphate binding"/>
    <property type="evidence" value="ECO:0007669"/>
    <property type="project" value="TreeGrafter"/>
</dbReference>
<dbReference type="GO" id="GO:0006623">
    <property type="term" value="P:protein targeting to vacuole"/>
    <property type="evidence" value="ECO:0007669"/>
    <property type="project" value="TreeGrafter"/>
</dbReference>
<organism evidence="13 14">
    <name type="scientific">Rhizophagus clarus</name>
    <dbReference type="NCBI Taxonomy" id="94130"/>
    <lineage>
        <taxon>Eukaryota</taxon>
        <taxon>Fungi</taxon>
        <taxon>Fungi incertae sedis</taxon>
        <taxon>Mucoromycota</taxon>
        <taxon>Glomeromycotina</taxon>
        <taxon>Glomeromycetes</taxon>
        <taxon>Glomerales</taxon>
        <taxon>Glomeraceae</taxon>
        <taxon>Rhizophagus</taxon>
    </lineage>
</organism>
<dbReference type="InterPro" id="IPR027267">
    <property type="entry name" value="AH/BAR_dom_sf"/>
</dbReference>
<dbReference type="GO" id="GO:0042147">
    <property type="term" value="P:retrograde transport, endosome to Golgi"/>
    <property type="evidence" value="ECO:0007669"/>
    <property type="project" value="InterPro"/>
</dbReference>
<dbReference type="OrthoDB" id="10064318at2759"/>
<dbReference type="SMART" id="SM00312">
    <property type="entry name" value="PX"/>
    <property type="match status" value="1"/>
</dbReference>
<evidence type="ECO:0000313" key="14">
    <source>
        <dbReference type="Proteomes" id="UP000615446"/>
    </source>
</evidence>
<keyword evidence="7" id="KW-0963">Cytoplasm</keyword>
<dbReference type="EMBL" id="BLAL01000298">
    <property type="protein sequence ID" value="GET01312.1"/>
    <property type="molecule type" value="Genomic_DNA"/>
</dbReference>
<comment type="caution">
    <text evidence="13">The sequence shown here is derived from an EMBL/GenBank/DDBJ whole genome shotgun (WGS) entry which is preliminary data.</text>
</comment>
<evidence type="ECO:0000256" key="3">
    <source>
        <dbReference type="ARBA" id="ARBA00004496"/>
    </source>
</evidence>
<dbReference type="InterPro" id="IPR036871">
    <property type="entry name" value="PX_dom_sf"/>
</dbReference>
<evidence type="ECO:0000256" key="8">
    <source>
        <dbReference type="ARBA" id="ARBA00022927"/>
    </source>
</evidence>
<dbReference type="GO" id="GO:0016020">
    <property type="term" value="C:membrane"/>
    <property type="evidence" value="ECO:0007669"/>
    <property type="project" value="UniProtKB-SubCell"/>
</dbReference>
<protein>
    <recommendedName>
        <fullName evidence="5">Sorting nexin MVP1</fullName>
    </recommendedName>
    <alternativeName>
        <fullName evidence="10">Sorting nexin mvp1</fullName>
    </alternativeName>
</protein>
<dbReference type="Gene3D" id="1.20.1270.60">
    <property type="entry name" value="Arfaptin homology (AH) domain/BAR domain"/>
    <property type="match status" value="1"/>
</dbReference>
<evidence type="ECO:0000256" key="4">
    <source>
        <dbReference type="ARBA" id="ARBA00010883"/>
    </source>
</evidence>
<evidence type="ECO:0000256" key="6">
    <source>
        <dbReference type="ARBA" id="ARBA00022448"/>
    </source>
</evidence>
<dbReference type="CDD" id="cd06866">
    <property type="entry name" value="PX_SNX8_Mvp1p_like"/>
    <property type="match status" value="1"/>
</dbReference>
<dbReference type="InterPro" id="IPR045734">
    <property type="entry name" value="Snx8_BAR_dom"/>
</dbReference>
<dbReference type="Pfam" id="PF19566">
    <property type="entry name" value="Snx8_BAR_dom"/>
    <property type="match status" value="1"/>
</dbReference>
<keyword evidence="11" id="KW-0175">Coiled coil</keyword>
<dbReference type="InterPro" id="IPR011992">
    <property type="entry name" value="EF-hand-dom_pair"/>
</dbReference>
<dbReference type="GO" id="GO:0005768">
    <property type="term" value="C:endosome"/>
    <property type="evidence" value="ECO:0007669"/>
    <property type="project" value="TreeGrafter"/>
</dbReference>
<sequence length="638" mass="73265">MGGRKHMLHESFFYAKILKYRNILQNIVWKMGEESLSSSFFNSAQFATGQSSVPDIPDVESFSFKPELNLNFNSISNPWDPPIVGPDISNILSDVALPEIYMSAFALASPNAGTVSIPALNKILSISGVPHATIEKILNLAAPTNSSRVNRGEFNVALALVALAQKNMDVSIENLIDHKQDLPEPILNNLESLNFNRNLSFSAISSPSSVIPSLQADDPWATPTTTEPSSQFIPSTSAAVTSSVTENLNQDDFRWSIDMDVITIKFAPEREGFLFKHVNYIVTSQKRDTTVIRRYSDFWWLMECLVKRYPFRILPALPPKKIGMNGFYFTVDETFLEKRRRGLIRFLNFIVRHPVLKNEYLVEMFLTEQSQIAEWRKTNTPDLTEEYKNKRITPEMEARLPDNLDERLGKVNKKLDDTIDNYRNMCTIMERMARRQEGIATDYSRYSLSLNALIEKEKGCYIEDCYNCSQVVHGLEQVSSHFKKTSGVMEDMANATLDNVLENLKRHRDLLVSFKETFERRDRLSVDTIETLNSRLRSNQAKLSLLEGKEGTEQEAKRLKEAIQKDEEEIVQQQKRKLFVRYCLYTELTLFHKSSAFISLLYQNFVNDQIKYSQQLYENWKSLSPKVYDMPIETNGFG</sequence>
<feature type="coiled-coil region" evidence="11">
    <location>
        <begin position="529"/>
        <end position="576"/>
    </location>
</feature>
<dbReference type="PROSITE" id="PS50195">
    <property type="entry name" value="PX"/>
    <property type="match status" value="1"/>
</dbReference>
<dbReference type="AlphaFoldDB" id="A0A8H3MC52"/>
<dbReference type="FunFam" id="3.30.1520.10:FF:000042">
    <property type="entry name" value="Sorting nexin mvp1"/>
    <property type="match status" value="1"/>
</dbReference>
<evidence type="ECO:0000256" key="11">
    <source>
        <dbReference type="SAM" id="Coils"/>
    </source>
</evidence>
<dbReference type="SUPFAM" id="SSF64268">
    <property type="entry name" value="PX domain"/>
    <property type="match status" value="1"/>
</dbReference>
<evidence type="ECO:0000256" key="2">
    <source>
        <dbReference type="ARBA" id="ARBA00004287"/>
    </source>
</evidence>
<dbReference type="Pfam" id="PF00787">
    <property type="entry name" value="PX"/>
    <property type="match status" value="1"/>
</dbReference>
<dbReference type="InterPro" id="IPR001683">
    <property type="entry name" value="PX_dom"/>
</dbReference>
<evidence type="ECO:0000313" key="13">
    <source>
        <dbReference type="EMBL" id="GET01312.1"/>
    </source>
</evidence>
<proteinExistence type="inferred from homology"/>
<dbReference type="PANTHER" id="PTHR47554">
    <property type="entry name" value="SORTING NEXIN MVP1"/>
    <property type="match status" value="1"/>
</dbReference>
<evidence type="ECO:0000256" key="9">
    <source>
        <dbReference type="ARBA" id="ARBA00023136"/>
    </source>
</evidence>
<dbReference type="SUPFAM" id="SSF47473">
    <property type="entry name" value="EF-hand"/>
    <property type="match status" value="1"/>
</dbReference>
<dbReference type="PANTHER" id="PTHR47554:SF1">
    <property type="entry name" value="SORTING NEXIN MVP1"/>
    <property type="match status" value="1"/>
</dbReference>
<evidence type="ECO:0000256" key="5">
    <source>
        <dbReference type="ARBA" id="ARBA00014268"/>
    </source>
</evidence>
<feature type="domain" description="PX" evidence="12">
    <location>
        <begin position="258"/>
        <end position="372"/>
    </location>
</feature>
<comment type="subcellular location">
    <subcellularLocation>
        <location evidence="3">Cytoplasm</location>
    </subcellularLocation>
    <subcellularLocation>
        <location evidence="2">Membrane</location>
        <topology evidence="2">Peripheral membrane protein</topology>
        <orientation evidence="2">Cytoplasmic side</orientation>
    </subcellularLocation>
</comment>
<dbReference type="Gene3D" id="1.10.238.10">
    <property type="entry name" value="EF-hand"/>
    <property type="match status" value="1"/>
</dbReference>
<dbReference type="Proteomes" id="UP000615446">
    <property type="component" value="Unassembled WGS sequence"/>
</dbReference>
<comment type="similarity">
    <text evidence="4">Belongs to the sorting nexin family.</text>
</comment>
<evidence type="ECO:0000256" key="10">
    <source>
        <dbReference type="ARBA" id="ARBA00072009"/>
    </source>
</evidence>
<evidence type="ECO:0000256" key="1">
    <source>
        <dbReference type="ARBA" id="ARBA00002474"/>
    </source>
</evidence>
<name>A0A8H3MC52_9GLOM</name>
<dbReference type="InterPro" id="IPR035704">
    <property type="entry name" value="SNX8/Mvp1_PX"/>
</dbReference>
<keyword evidence="6" id="KW-0813">Transport</keyword>
<evidence type="ECO:0000259" key="12">
    <source>
        <dbReference type="PROSITE" id="PS50195"/>
    </source>
</evidence>
<evidence type="ECO:0000256" key="7">
    <source>
        <dbReference type="ARBA" id="ARBA00022490"/>
    </source>
</evidence>
<comment type="function">
    <text evidence="1">Required for vacuolar protein sorting.</text>
</comment>
<keyword evidence="9" id="KW-0472">Membrane</keyword>
<accession>A0A8H3MC52</accession>
<reference evidence="13" key="1">
    <citation type="submission" date="2019-10" db="EMBL/GenBank/DDBJ databases">
        <title>Conservation and host-specific expression of non-tandemly repeated heterogenous ribosome RNA gene in arbuscular mycorrhizal fungi.</title>
        <authorList>
            <person name="Maeda T."/>
            <person name="Kobayashi Y."/>
            <person name="Nakagawa T."/>
            <person name="Ezawa T."/>
            <person name="Yamaguchi K."/>
            <person name="Bino T."/>
            <person name="Nishimoto Y."/>
            <person name="Shigenobu S."/>
            <person name="Kawaguchi M."/>
        </authorList>
    </citation>
    <scope>NUCLEOTIDE SEQUENCE</scope>
    <source>
        <strain evidence="13">HR1</strain>
    </source>
</reference>
<keyword evidence="8" id="KW-0653">Protein transport</keyword>